<keyword evidence="8" id="KW-0902">Two-component regulatory system</keyword>
<gene>
    <name evidence="13" type="ORF">ABT404_51790</name>
</gene>
<feature type="transmembrane region" description="Helical" evidence="10">
    <location>
        <begin position="113"/>
        <end position="133"/>
    </location>
</feature>
<keyword evidence="6 13" id="KW-0418">Kinase</keyword>
<name>A0ABV1XFN3_9ACTN</name>
<dbReference type="Pfam" id="PF07730">
    <property type="entry name" value="HisKA_3"/>
    <property type="match status" value="1"/>
</dbReference>
<proteinExistence type="predicted"/>
<protein>
    <recommendedName>
        <fullName evidence="2">histidine kinase</fullName>
        <ecNumber evidence="2">2.7.13.3</ecNumber>
    </recommendedName>
</protein>
<evidence type="ECO:0000259" key="12">
    <source>
        <dbReference type="Pfam" id="PF07730"/>
    </source>
</evidence>
<comment type="caution">
    <text evidence="13">The sequence shown here is derived from an EMBL/GenBank/DDBJ whole genome shotgun (WGS) entry which is preliminary data.</text>
</comment>
<organism evidence="13 14">
    <name type="scientific">Streptomyces hyaluromycini</name>
    <dbReference type="NCBI Taxonomy" id="1377993"/>
    <lineage>
        <taxon>Bacteria</taxon>
        <taxon>Bacillati</taxon>
        <taxon>Actinomycetota</taxon>
        <taxon>Actinomycetes</taxon>
        <taxon>Kitasatosporales</taxon>
        <taxon>Streptomycetaceae</taxon>
        <taxon>Streptomyces</taxon>
    </lineage>
</organism>
<keyword evidence="14" id="KW-1185">Reference proteome</keyword>
<comment type="catalytic activity">
    <reaction evidence="1">
        <text>ATP + protein L-histidine = ADP + protein N-phospho-L-histidine.</text>
        <dbReference type="EC" id="2.7.13.3"/>
    </reaction>
</comment>
<feature type="domain" description="Histidine kinase/HSP90-like ATPase" evidence="11">
    <location>
        <begin position="300"/>
        <end position="390"/>
    </location>
</feature>
<feature type="compositionally biased region" description="Polar residues" evidence="9">
    <location>
        <begin position="395"/>
        <end position="408"/>
    </location>
</feature>
<evidence type="ECO:0000259" key="11">
    <source>
        <dbReference type="Pfam" id="PF02518"/>
    </source>
</evidence>
<dbReference type="EC" id="2.7.13.3" evidence="2"/>
<dbReference type="RefSeq" id="WP_350792558.1">
    <property type="nucleotide sequence ID" value="NZ_JBEPEK010000939.1"/>
</dbReference>
<evidence type="ECO:0000256" key="6">
    <source>
        <dbReference type="ARBA" id="ARBA00022777"/>
    </source>
</evidence>
<dbReference type="PANTHER" id="PTHR24421">
    <property type="entry name" value="NITRATE/NITRITE SENSOR PROTEIN NARX-RELATED"/>
    <property type="match status" value="1"/>
</dbReference>
<dbReference type="Proteomes" id="UP001474181">
    <property type="component" value="Unassembled WGS sequence"/>
</dbReference>
<evidence type="ECO:0000256" key="4">
    <source>
        <dbReference type="ARBA" id="ARBA00022679"/>
    </source>
</evidence>
<feature type="domain" description="Signal transduction histidine kinase subgroup 3 dimerisation and phosphoacceptor" evidence="12">
    <location>
        <begin position="188"/>
        <end position="253"/>
    </location>
</feature>
<dbReference type="CDD" id="cd16917">
    <property type="entry name" value="HATPase_UhpB-NarQ-NarX-like"/>
    <property type="match status" value="1"/>
</dbReference>
<keyword evidence="3" id="KW-0597">Phosphoprotein</keyword>
<dbReference type="SUPFAM" id="SSF55874">
    <property type="entry name" value="ATPase domain of HSP90 chaperone/DNA topoisomerase II/histidine kinase"/>
    <property type="match status" value="1"/>
</dbReference>
<dbReference type="InterPro" id="IPR050482">
    <property type="entry name" value="Sensor_HK_TwoCompSys"/>
</dbReference>
<keyword evidence="5" id="KW-0547">Nucleotide-binding</keyword>
<dbReference type="Gene3D" id="1.20.5.1930">
    <property type="match status" value="1"/>
</dbReference>
<accession>A0ABV1XFN3</accession>
<keyword evidence="10" id="KW-1133">Transmembrane helix</keyword>
<reference evidence="13 14" key="1">
    <citation type="submission" date="2024-06" db="EMBL/GenBank/DDBJ databases">
        <title>The Natural Products Discovery Center: Release of the First 8490 Sequenced Strains for Exploring Actinobacteria Biosynthetic Diversity.</title>
        <authorList>
            <person name="Kalkreuter E."/>
            <person name="Kautsar S.A."/>
            <person name="Yang D."/>
            <person name="Bader C.D."/>
            <person name="Teijaro C.N."/>
            <person name="Fluegel L."/>
            <person name="Davis C.M."/>
            <person name="Simpson J.R."/>
            <person name="Lauterbach L."/>
            <person name="Steele A.D."/>
            <person name="Gui C."/>
            <person name="Meng S."/>
            <person name="Li G."/>
            <person name="Viehrig K."/>
            <person name="Ye F."/>
            <person name="Su P."/>
            <person name="Kiefer A.F."/>
            <person name="Nichols A."/>
            <person name="Cepeda A.J."/>
            <person name="Yan W."/>
            <person name="Fan B."/>
            <person name="Jiang Y."/>
            <person name="Adhikari A."/>
            <person name="Zheng C.-J."/>
            <person name="Schuster L."/>
            <person name="Cowan T.M."/>
            <person name="Smanski M.J."/>
            <person name="Chevrette M.G."/>
            <person name="De Carvalho L.P.S."/>
            <person name="Shen B."/>
        </authorList>
    </citation>
    <scope>NUCLEOTIDE SEQUENCE [LARGE SCALE GENOMIC DNA]</scope>
    <source>
        <strain evidence="13 14">NPDC000234</strain>
    </source>
</reference>
<evidence type="ECO:0000256" key="10">
    <source>
        <dbReference type="SAM" id="Phobius"/>
    </source>
</evidence>
<evidence type="ECO:0000256" key="9">
    <source>
        <dbReference type="SAM" id="MobiDB-lite"/>
    </source>
</evidence>
<dbReference type="Pfam" id="PF02518">
    <property type="entry name" value="HATPase_c"/>
    <property type="match status" value="1"/>
</dbReference>
<dbReference type="InterPro" id="IPR003594">
    <property type="entry name" value="HATPase_dom"/>
</dbReference>
<evidence type="ECO:0000256" key="7">
    <source>
        <dbReference type="ARBA" id="ARBA00022840"/>
    </source>
</evidence>
<keyword evidence="4" id="KW-0808">Transferase</keyword>
<evidence type="ECO:0000256" key="5">
    <source>
        <dbReference type="ARBA" id="ARBA00022741"/>
    </source>
</evidence>
<evidence type="ECO:0000313" key="14">
    <source>
        <dbReference type="Proteomes" id="UP001474181"/>
    </source>
</evidence>
<keyword evidence="10" id="KW-0472">Membrane</keyword>
<keyword evidence="10" id="KW-0812">Transmembrane</keyword>
<feature type="transmembrane region" description="Helical" evidence="10">
    <location>
        <begin position="12"/>
        <end position="31"/>
    </location>
</feature>
<evidence type="ECO:0000256" key="1">
    <source>
        <dbReference type="ARBA" id="ARBA00000085"/>
    </source>
</evidence>
<feature type="region of interest" description="Disordered" evidence="9">
    <location>
        <begin position="374"/>
        <end position="408"/>
    </location>
</feature>
<sequence>MSTPWQRYAEEHTRTVDTMAAVLLFASFLFGSEITMSAEDQHTVGLTIALAAVGCGALLWQPTRPRTVVALGAAAPPAAAGLGHLPTPLLLGGLMLALYRLAVDTDRPTARRYYFASVALVVGAAMVFAPAGIPWPLETISPAAWLLLPVVAGNAVRLQTAYLDAVQARAEYAERSREEEARHRVAEERMRIARELHDVVAHHLALANAQAGTAAHLSRTHPDQVHRILGDLAGTTASALRELKATVGLLRQTGDPDLPLAPSPGLDRLPELTEACESAGLAVHVSVEGSPRPLTAGVDLTAYRIVQEALTNVTKHASAEAAYVRIGWARDRLTLTITDDGTATATAAPAPGHGFGLIGMRERAQSVGGAFAAGHREGGGYEVTTRLPLYPSAPSDPSATQPEEQGTP</sequence>
<dbReference type="InterPro" id="IPR011712">
    <property type="entry name" value="Sig_transdc_His_kin_sub3_dim/P"/>
</dbReference>
<dbReference type="GO" id="GO:0016301">
    <property type="term" value="F:kinase activity"/>
    <property type="evidence" value="ECO:0007669"/>
    <property type="project" value="UniProtKB-KW"/>
</dbReference>
<feature type="transmembrane region" description="Helical" evidence="10">
    <location>
        <begin position="81"/>
        <end position="101"/>
    </location>
</feature>
<evidence type="ECO:0000256" key="8">
    <source>
        <dbReference type="ARBA" id="ARBA00023012"/>
    </source>
</evidence>
<evidence type="ECO:0000256" key="3">
    <source>
        <dbReference type="ARBA" id="ARBA00022553"/>
    </source>
</evidence>
<dbReference type="PANTHER" id="PTHR24421:SF10">
    <property type="entry name" value="NITRATE_NITRITE SENSOR PROTEIN NARQ"/>
    <property type="match status" value="1"/>
</dbReference>
<feature type="transmembrane region" description="Helical" evidence="10">
    <location>
        <begin position="43"/>
        <end position="61"/>
    </location>
</feature>
<dbReference type="Gene3D" id="3.30.565.10">
    <property type="entry name" value="Histidine kinase-like ATPase, C-terminal domain"/>
    <property type="match status" value="1"/>
</dbReference>
<dbReference type="InterPro" id="IPR036890">
    <property type="entry name" value="HATPase_C_sf"/>
</dbReference>
<dbReference type="EMBL" id="JBEPEK010000939">
    <property type="protein sequence ID" value="MER7187854.1"/>
    <property type="molecule type" value="Genomic_DNA"/>
</dbReference>
<keyword evidence="7" id="KW-0067">ATP-binding</keyword>
<evidence type="ECO:0000256" key="2">
    <source>
        <dbReference type="ARBA" id="ARBA00012438"/>
    </source>
</evidence>
<evidence type="ECO:0000313" key="13">
    <source>
        <dbReference type="EMBL" id="MER7187854.1"/>
    </source>
</evidence>